<dbReference type="Gene3D" id="3.40.190.10">
    <property type="entry name" value="Periplasmic binding protein-like II"/>
    <property type="match status" value="2"/>
</dbReference>
<keyword evidence="2" id="KW-0813">Transport</keyword>
<dbReference type="Proteomes" id="UP000824151">
    <property type="component" value="Unassembled WGS sequence"/>
</dbReference>
<proteinExistence type="predicted"/>
<dbReference type="SUPFAM" id="SSF53850">
    <property type="entry name" value="Periplasmic binding protein-like II"/>
    <property type="match status" value="1"/>
</dbReference>
<keyword evidence="3" id="KW-0732">Signal</keyword>
<dbReference type="AlphaFoldDB" id="A0A9D1UU99"/>
<gene>
    <name evidence="5" type="ORF">H9871_10165</name>
</gene>
<dbReference type="InterPro" id="IPR010067">
    <property type="entry name" value="ABC_SsuA_sub-bd"/>
</dbReference>
<name>A0A9D1UU99_9MICC</name>
<evidence type="ECO:0000313" key="5">
    <source>
        <dbReference type="EMBL" id="HIX00494.1"/>
    </source>
</evidence>
<accession>A0A9D1UU99</accession>
<dbReference type="EMBL" id="DXGD01000376">
    <property type="protein sequence ID" value="HIX00494.1"/>
    <property type="molecule type" value="Genomic_DNA"/>
</dbReference>
<dbReference type="PANTHER" id="PTHR30024">
    <property type="entry name" value="ALIPHATIC SULFONATES-BINDING PROTEIN-RELATED"/>
    <property type="match status" value="1"/>
</dbReference>
<protein>
    <submittedName>
        <fullName evidence="5">Aliphatic sulfonate ABC transporter substrate-binding protein</fullName>
    </submittedName>
</protein>
<organism evidence="5 6">
    <name type="scientific">Candidatus Nesterenkonia stercoripullorum</name>
    <dbReference type="NCBI Taxonomy" id="2838701"/>
    <lineage>
        <taxon>Bacteria</taxon>
        <taxon>Bacillati</taxon>
        <taxon>Actinomycetota</taxon>
        <taxon>Actinomycetes</taxon>
        <taxon>Micrococcales</taxon>
        <taxon>Micrococcaceae</taxon>
        <taxon>Nesterenkonia</taxon>
    </lineage>
</organism>
<dbReference type="GO" id="GO:0016020">
    <property type="term" value="C:membrane"/>
    <property type="evidence" value="ECO:0007669"/>
    <property type="project" value="InterPro"/>
</dbReference>
<evidence type="ECO:0000256" key="2">
    <source>
        <dbReference type="ARBA" id="ARBA00022448"/>
    </source>
</evidence>
<evidence type="ECO:0000256" key="1">
    <source>
        <dbReference type="ARBA" id="ARBA00004418"/>
    </source>
</evidence>
<evidence type="ECO:0000259" key="4">
    <source>
        <dbReference type="Pfam" id="PF09084"/>
    </source>
</evidence>
<dbReference type="NCBIfam" id="TIGR01728">
    <property type="entry name" value="SsuA_fam"/>
    <property type="match status" value="1"/>
</dbReference>
<comment type="subcellular location">
    <subcellularLocation>
        <location evidence="1">Periplasm</location>
    </subcellularLocation>
</comment>
<dbReference type="PANTHER" id="PTHR30024:SF21">
    <property type="entry name" value="ABC TRANSPORTER SUBSTRATE-BINDING PROTEIN"/>
    <property type="match status" value="1"/>
</dbReference>
<dbReference type="GO" id="GO:0042597">
    <property type="term" value="C:periplasmic space"/>
    <property type="evidence" value="ECO:0007669"/>
    <property type="project" value="UniProtKB-SubCell"/>
</dbReference>
<feature type="domain" description="SsuA/THI5-like" evidence="4">
    <location>
        <begin position="61"/>
        <end position="249"/>
    </location>
</feature>
<dbReference type="InterPro" id="IPR015168">
    <property type="entry name" value="SsuA/THI5"/>
</dbReference>
<dbReference type="Pfam" id="PF09084">
    <property type="entry name" value="NMT1"/>
    <property type="match status" value="1"/>
</dbReference>
<dbReference type="GO" id="GO:0042626">
    <property type="term" value="F:ATPase-coupled transmembrane transporter activity"/>
    <property type="evidence" value="ECO:0007669"/>
    <property type="project" value="InterPro"/>
</dbReference>
<reference evidence="5" key="2">
    <citation type="submission" date="2021-04" db="EMBL/GenBank/DDBJ databases">
        <authorList>
            <person name="Gilroy R."/>
        </authorList>
    </citation>
    <scope>NUCLEOTIDE SEQUENCE</scope>
    <source>
        <strain evidence="5">ChiHejej3B27-3195</strain>
    </source>
</reference>
<comment type="caution">
    <text evidence="5">The sequence shown here is derived from an EMBL/GenBank/DDBJ whole genome shotgun (WGS) entry which is preliminary data.</text>
</comment>
<evidence type="ECO:0000256" key="3">
    <source>
        <dbReference type="ARBA" id="ARBA00022729"/>
    </source>
</evidence>
<evidence type="ECO:0000313" key="6">
    <source>
        <dbReference type="Proteomes" id="UP000824151"/>
    </source>
</evidence>
<sequence length="333" mass="35702">MAGAGTAATLALLLSGCVSGEGSSEGDGDLDTLNIDFATYNPLSLIIRDQGWLEDELEEFDTDVNWIQSAGSNKANENLRSEAIDVGSTAGSAALLARANGAPIETILVADQPEWTALVTNEGSDIDTVEQLEGASVAATRGTDPYFFLIQALDAAGIETSDVEVQNLQHADGWRALENGDVDAWSGLDPIMAGAENDGAELFFRDLDLITYSFVNATEDFTDNHPEVAQKVVDVYEQARQWAEDNPEETAEILAEEAGLELDVAERVIQERSNFDVDPVPGEDQRAVLENVGPLLVDTGDVADQDDVDTALDELFNPEFAEDAEATSAEEDQ</sequence>
<reference evidence="5" key="1">
    <citation type="journal article" date="2021" name="PeerJ">
        <title>Extensive microbial diversity within the chicken gut microbiome revealed by metagenomics and culture.</title>
        <authorList>
            <person name="Gilroy R."/>
            <person name="Ravi A."/>
            <person name="Getino M."/>
            <person name="Pursley I."/>
            <person name="Horton D.L."/>
            <person name="Alikhan N.F."/>
            <person name="Baker D."/>
            <person name="Gharbi K."/>
            <person name="Hall N."/>
            <person name="Watson M."/>
            <person name="Adriaenssens E.M."/>
            <person name="Foster-Nyarko E."/>
            <person name="Jarju S."/>
            <person name="Secka A."/>
            <person name="Antonio M."/>
            <person name="Oren A."/>
            <person name="Chaudhuri R.R."/>
            <person name="La Ragione R."/>
            <person name="Hildebrand F."/>
            <person name="Pallen M.J."/>
        </authorList>
    </citation>
    <scope>NUCLEOTIDE SEQUENCE</scope>
    <source>
        <strain evidence="5">ChiHejej3B27-3195</strain>
    </source>
</reference>